<dbReference type="Proteomes" id="UP000190044">
    <property type="component" value="Unassembled WGS sequence"/>
</dbReference>
<evidence type="ECO:0000313" key="4">
    <source>
        <dbReference type="Proteomes" id="UP000190044"/>
    </source>
</evidence>
<evidence type="ECO:0000259" key="1">
    <source>
        <dbReference type="Pfam" id="PF05598"/>
    </source>
</evidence>
<protein>
    <submittedName>
        <fullName evidence="3">Transposase</fullName>
    </submittedName>
</protein>
<dbReference type="PANTHER" id="PTHR33408">
    <property type="entry name" value="TRANSPOSASE"/>
    <property type="match status" value="1"/>
</dbReference>
<dbReference type="Pfam" id="PF05598">
    <property type="entry name" value="DUF772"/>
    <property type="match status" value="1"/>
</dbReference>
<gene>
    <name evidence="3" type="ORF">SAMN06295937_10692</name>
</gene>
<dbReference type="EMBL" id="FUYP01000069">
    <property type="protein sequence ID" value="SKC06054.1"/>
    <property type="molecule type" value="Genomic_DNA"/>
</dbReference>
<feature type="domain" description="Transposase InsH N-terminal" evidence="1">
    <location>
        <begin position="17"/>
        <end position="114"/>
    </location>
</feature>
<sequence length="455" mass="51093">MLGRKERDQLELFITGSLRQLIPDEHILVRVDAVLDLSWLRDEITDLYCIDNGRPGIDPEVAVRLMLAGFLLGIVHDRRLMREAAVNIAIRWFVGYGLHEPLPDHSSLTRIRQRWGAERFRRIFERTVQACVAAKIATGEVVHLDASLIRAHVSWDSLAVRHVEAVAEANDEALRDSRQSGKFKKVCVTDPDATMATNGRNRRLEPAYKQHTAVDDVAGVIVDVEIATGEENEGMAVAGRLDAVAATTGQAITTATMDAGYAYAKVFRALEDREIEGIVPAKAEPPPGKVIPTRRFKFDARHNVARCPKGKILRPKGKLHRGAFQYFHARAKDCGRCPLQARCVSPSRRARVVVFNVNHPSLLRARRKRSRWSNREERLYQRHRWRVEGVHGEAKTWHGLARAVRRGLDNMRIQAFLTAAAINLKRLAAALISLICAVLTAGVAENRPPRYLTVQ</sequence>
<organism evidence="3 4">
    <name type="scientific">Sphingopyxis flava</name>
    <dbReference type="NCBI Taxonomy" id="1507287"/>
    <lineage>
        <taxon>Bacteria</taxon>
        <taxon>Pseudomonadati</taxon>
        <taxon>Pseudomonadota</taxon>
        <taxon>Alphaproteobacteria</taxon>
        <taxon>Sphingomonadales</taxon>
        <taxon>Sphingomonadaceae</taxon>
        <taxon>Sphingopyxis</taxon>
    </lineage>
</organism>
<dbReference type="InterPro" id="IPR025668">
    <property type="entry name" value="Tnp_DDE_dom"/>
</dbReference>
<feature type="domain" description="Transposase DDE" evidence="2">
    <location>
        <begin position="307"/>
        <end position="428"/>
    </location>
</feature>
<proteinExistence type="predicted"/>
<reference evidence="4" key="1">
    <citation type="submission" date="2017-02" db="EMBL/GenBank/DDBJ databases">
        <authorList>
            <person name="Varghese N."/>
            <person name="Submissions S."/>
        </authorList>
    </citation>
    <scope>NUCLEOTIDE SEQUENCE [LARGE SCALE GENOMIC DNA]</scope>
    <source>
        <strain evidence="4">R11H</strain>
    </source>
</reference>
<evidence type="ECO:0000259" key="2">
    <source>
        <dbReference type="Pfam" id="PF13751"/>
    </source>
</evidence>
<dbReference type="RefSeq" id="WP_053556051.1">
    <property type="nucleotide sequence ID" value="NZ_FUYP01000069.1"/>
</dbReference>
<name>A0A1T5GCA0_9SPHN</name>
<accession>A0A1T5GCA0</accession>
<keyword evidence="4" id="KW-1185">Reference proteome</keyword>
<dbReference type="AlphaFoldDB" id="A0A1T5GCA0"/>
<dbReference type="PANTHER" id="PTHR33408:SF2">
    <property type="entry name" value="TRANSPOSASE DDE DOMAIN-CONTAINING PROTEIN"/>
    <property type="match status" value="1"/>
</dbReference>
<evidence type="ECO:0000313" key="3">
    <source>
        <dbReference type="EMBL" id="SKC06054.1"/>
    </source>
</evidence>
<dbReference type="InterPro" id="IPR008490">
    <property type="entry name" value="Transposase_InsH_N"/>
</dbReference>
<dbReference type="Pfam" id="PF13751">
    <property type="entry name" value="DDE_Tnp_1_6"/>
    <property type="match status" value="1"/>
</dbReference>